<evidence type="ECO:0000256" key="1">
    <source>
        <dbReference type="SAM" id="Phobius"/>
    </source>
</evidence>
<feature type="transmembrane region" description="Helical" evidence="1">
    <location>
        <begin position="20"/>
        <end position="37"/>
    </location>
</feature>
<dbReference type="Proteomes" id="UP000002173">
    <property type="component" value="Chromosome 1"/>
</dbReference>
<protein>
    <submittedName>
        <fullName evidence="2">Uncharacterized protein</fullName>
    </submittedName>
</protein>
<keyword evidence="1" id="KW-0472">Membrane</keyword>
<dbReference type="eggNOG" id="ENOG502QWW2">
    <property type="taxonomic scope" value="Eukaryota"/>
</dbReference>
<name>A7AW25_BABBO</name>
<sequence length="60" mass="7094">MSHHEKQKRSFSKEQVKGAMMVAGGYMLFSAAVWSVFTNPRRHEWRSQYSGVWARIARRH</sequence>
<dbReference type="VEuPathDB" id="PiroplasmaDB:BBOV_I001690"/>
<organism evidence="2 3">
    <name type="scientific">Babesia bovis</name>
    <dbReference type="NCBI Taxonomy" id="5865"/>
    <lineage>
        <taxon>Eukaryota</taxon>
        <taxon>Sar</taxon>
        <taxon>Alveolata</taxon>
        <taxon>Apicomplexa</taxon>
        <taxon>Aconoidasida</taxon>
        <taxon>Piroplasmida</taxon>
        <taxon>Babesiidae</taxon>
        <taxon>Babesia</taxon>
    </lineage>
</organism>
<keyword evidence="1" id="KW-1133">Transmembrane helix</keyword>
<accession>A7AW25</accession>
<keyword evidence="3" id="KW-1185">Reference proteome</keyword>
<dbReference type="EMBL" id="AAXT01000005">
    <property type="protein sequence ID" value="EDO05253.1"/>
    <property type="molecule type" value="Genomic_DNA"/>
</dbReference>
<dbReference type="OMA" id="RRHEWRS"/>
<comment type="caution">
    <text evidence="2">The sequence shown here is derived from an EMBL/GenBank/DDBJ whole genome shotgun (WGS) entry which is preliminary data.</text>
</comment>
<evidence type="ECO:0000313" key="3">
    <source>
        <dbReference type="Proteomes" id="UP000002173"/>
    </source>
</evidence>
<evidence type="ECO:0000313" key="2">
    <source>
        <dbReference type="EMBL" id="EDO05253.1"/>
    </source>
</evidence>
<reference evidence="2 3" key="1">
    <citation type="journal article" date="2007" name="PLoS Pathog.">
        <title>Genome sequence of Babesia bovis and comparative analysis of apicomplexan hemoprotozoa.</title>
        <authorList>
            <person name="Brayton K.A."/>
            <person name="Lau A.O.T."/>
            <person name="Herndon D.R."/>
            <person name="Hannick L."/>
            <person name="Kappmeyer L.S."/>
            <person name="Berens S.J."/>
            <person name="Bidwell S.L."/>
            <person name="Brown W.C."/>
            <person name="Crabtree J."/>
            <person name="Fadrosh D."/>
            <person name="Feldblum T."/>
            <person name="Forberger H.A."/>
            <person name="Haas B.J."/>
            <person name="Howell J.M."/>
            <person name="Khouri H."/>
            <person name="Koo H."/>
            <person name="Mann D.J."/>
            <person name="Norimine J."/>
            <person name="Paulsen I.T."/>
            <person name="Radune D."/>
            <person name="Ren Q."/>
            <person name="Smith R.K. Jr."/>
            <person name="Suarez C.E."/>
            <person name="White O."/>
            <person name="Wortman J.R."/>
            <person name="Knowles D.P. Jr."/>
            <person name="McElwain T.F."/>
            <person name="Nene V.M."/>
        </authorList>
    </citation>
    <scope>NUCLEOTIDE SEQUENCE [LARGE SCALE GENOMIC DNA]</scope>
    <source>
        <strain evidence="2">T2Bo</strain>
    </source>
</reference>
<dbReference type="InParanoid" id="A7AW25"/>
<keyword evidence="1" id="KW-0812">Transmembrane</keyword>
<gene>
    <name evidence="2" type="ORF">BBOV_I001690</name>
</gene>
<dbReference type="AlphaFoldDB" id="A7AW25"/>
<proteinExistence type="predicted"/>